<name>A0A2R5GHM1_9STRA</name>
<dbReference type="InterPro" id="IPR036770">
    <property type="entry name" value="Ankyrin_rpt-contain_sf"/>
</dbReference>
<reference evidence="6 7" key="1">
    <citation type="submission" date="2017-12" db="EMBL/GenBank/DDBJ databases">
        <title>Sequencing, de novo assembly and annotation of complete genome of a new Thraustochytrid species, strain FCC1311.</title>
        <authorList>
            <person name="Sedici K."/>
            <person name="Godart F."/>
            <person name="Aiese Cigliano R."/>
            <person name="Sanseverino W."/>
            <person name="Barakat M."/>
            <person name="Ortet P."/>
            <person name="Marechal E."/>
            <person name="Cagnac O."/>
            <person name="Amato A."/>
        </authorList>
    </citation>
    <scope>NUCLEOTIDE SEQUENCE [LARGE SCALE GENOMIC DNA]</scope>
</reference>
<protein>
    <submittedName>
        <fullName evidence="6">NACHT, LRR and PYD domains-containing protein 12</fullName>
    </submittedName>
</protein>
<dbReference type="GO" id="GO:0006913">
    <property type="term" value="P:nucleocytoplasmic transport"/>
    <property type="evidence" value="ECO:0007669"/>
    <property type="project" value="TreeGrafter"/>
</dbReference>
<accession>A0A2R5GHM1</accession>
<proteinExistence type="predicted"/>
<dbReference type="SMART" id="SM00248">
    <property type="entry name" value="ANK"/>
    <property type="match status" value="2"/>
</dbReference>
<dbReference type="GO" id="GO:0031267">
    <property type="term" value="F:small GTPase binding"/>
    <property type="evidence" value="ECO:0007669"/>
    <property type="project" value="TreeGrafter"/>
</dbReference>
<dbReference type="SMART" id="SM00368">
    <property type="entry name" value="LRR_RI"/>
    <property type="match status" value="7"/>
</dbReference>
<evidence type="ECO:0000313" key="7">
    <source>
        <dbReference type="Proteomes" id="UP000241890"/>
    </source>
</evidence>
<dbReference type="Pfam" id="PF12796">
    <property type="entry name" value="Ank_2"/>
    <property type="match status" value="1"/>
</dbReference>
<evidence type="ECO:0000313" key="6">
    <source>
        <dbReference type="EMBL" id="GBG29839.1"/>
    </source>
</evidence>
<feature type="region of interest" description="Disordered" evidence="5">
    <location>
        <begin position="280"/>
        <end position="307"/>
    </location>
</feature>
<gene>
    <name evidence="6" type="ORF">FCC1311_060592</name>
</gene>
<organism evidence="6 7">
    <name type="scientific">Hondaea fermentalgiana</name>
    <dbReference type="NCBI Taxonomy" id="2315210"/>
    <lineage>
        <taxon>Eukaryota</taxon>
        <taxon>Sar</taxon>
        <taxon>Stramenopiles</taxon>
        <taxon>Bigyra</taxon>
        <taxon>Labyrinthulomycetes</taxon>
        <taxon>Thraustochytrida</taxon>
        <taxon>Thraustochytriidae</taxon>
        <taxon>Hondaea</taxon>
    </lineage>
</organism>
<keyword evidence="3" id="KW-0677">Repeat</keyword>
<dbReference type="InParanoid" id="A0A2R5GHM1"/>
<dbReference type="SUPFAM" id="SSF48403">
    <property type="entry name" value="Ankyrin repeat"/>
    <property type="match status" value="1"/>
</dbReference>
<evidence type="ECO:0000256" key="3">
    <source>
        <dbReference type="ARBA" id="ARBA00022737"/>
    </source>
</evidence>
<dbReference type="PANTHER" id="PTHR24113">
    <property type="entry name" value="RAN GTPASE-ACTIVATING PROTEIN 1"/>
    <property type="match status" value="1"/>
</dbReference>
<dbReference type="CDD" id="cd23767">
    <property type="entry name" value="IQCD"/>
    <property type="match status" value="1"/>
</dbReference>
<dbReference type="Gene3D" id="1.25.40.20">
    <property type="entry name" value="Ankyrin repeat-containing domain"/>
    <property type="match status" value="1"/>
</dbReference>
<dbReference type="PROSITE" id="PS50297">
    <property type="entry name" value="ANK_REP_REGION"/>
    <property type="match status" value="1"/>
</dbReference>
<dbReference type="EMBL" id="BEYU01000067">
    <property type="protein sequence ID" value="GBG29839.1"/>
    <property type="molecule type" value="Genomic_DNA"/>
</dbReference>
<evidence type="ECO:0000256" key="2">
    <source>
        <dbReference type="ARBA" id="ARBA00022614"/>
    </source>
</evidence>
<keyword evidence="1" id="KW-0343">GTPase activation</keyword>
<evidence type="ECO:0000256" key="1">
    <source>
        <dbReference type="ARBA" id="ARBA00022468"/>
    </source>
</evidence>
<dbReference type="InterPro" id="IPR000048">
    <property type="entry name" value="IQ_motif_EF-hand-BS"/>
</dbReference>
<dbReference type="InterPro" id="IPR027038">
    <property type="entry name" value="RanGap"/>
</dbReference>
<dbReference type="PROSITE" id="PS50088">
    <property type="entry name" value="ANK_REPEAT"/>
    <property type="match status" value="1"/>
</dbReference>
<dbReference type="Gene3D" id="3.80.10.10">
    <property type="entry name" value="Ribonuclease Inhibitor"/>
    <property type="match status" value="2"/>
</dbReference>
<dbReference type="GO" id="GO:0005634">
    <property type="term" value="C:nucleus"/>
    <property type="evidence" value="ECO:0007669"/>
    <property type="project" value="TreeGrafter"/>
</dbReference>
<dbReference type="Pfam" id="PF00612">
    <property type="entry name" value="IQ"/>
    <property type="match status" value="1"/>
</dbReference>
<sequence length="1076" mass="117136">MSAASRDETRARVRAAAEALAKDTSPDNVELDGLAVSDDLVEHFLAPPLARNLSSTRLSLRENTIGIKGTQSLFESLAKNARIVELDLTGNPVGHEGLAIIAKFLPHNDVLQTLRLTRCSLTGMAACHIFSARKALEAFAAALPRHRQLHHLDLAGNCLTDYGESEDGLVDIIRGVCKSQSLTSLVLSYNDLGSSGAKCIASTLRESCEPHTALRSLALAGNKLQADGARSFALLLRNPAHCTLHELDLADNDLSNGGTEESGIAALADVFLSTEPVRDPDCPEQISSEALNSPGSESSNAHSGPPRSSLWALNLSQNTLSCASIDLWARVLRRSIHLARLQLDAVRCTCKTSHPDATDIIRQRLEANESTNRTLQAAETHDMPSKSSASSAAHAIQVAVRSGAIAALRRLLLAVDTGVLDADLLETRWPKSRQSLVHAAVAQRDAEALCALLEMEAPVNLVDRTGQNPLHLAACQDDLALALLLVHHGASIFAKDGHGKIPCAYFFQDWMRHEIVGAASTADILVITGPDPAETRFGVRFVKELKSQTEFNVVFATSNDQETLRLAEQGEFRAHLVLAITNRDTARSLHFINIVKSARKAIAPASFAHDAPLAVISCDARLDTKVFSGPSVFRGAPFFDLSDWAVSSALHWNQIAAAQETRSSSSKQAGEQPHQQMKIATTKSAQVAPALRAASLRRFRPTLLQVLDQQWPDPQGSSQDAFREMLVQLGNLLEAAKLELRKKLAKELSHARPHLELERLTAANVPFVAIVSINDSDAGRQGAHFAASELQTASVQSWHCPVSGDLNADVLKRGLQVARAVLIVYEAHSGNVANDLETIATRAMPAGRPLVRVLVHAGRCFTDLTGHGLAAQLADLDAGLAPRFARSHSAQRLLQMERENDRLRAALKTRDLLCKDLRLGADRYEARFRDAIATLGPVVVTPYASAQALARYPRKLLCRLEQEALRLRHCGLRPEDQIDLSATLEGEIVEILELSHCGGTLSRAALEIRLQESILHARRVRAAVLIQAAWRGCVSRELSRRAARRAAAARIQRCFRRYQQRAVAWALPRYLQATHR</sequence>
<dbReference type="GO" id="GO:0005096">
    <property type="term" value="F:GTPase activator activity"/>
    <property type="evidence" value="ECO:0007669"/>
    <property type="project" value="UniProtKB-KW"/>
</dbReference>
<keyword evidence="7" id="KW-1185">Reference proteome</keyword>
<evidence type="ECO:0000256" key="5">
    <source>
        <dbReference type="SAM" id="MobiDB-lite"/>
    </source>
</evidence>
<dbReference type="InterPro" id="IPR002110">
    <property type="entry name" value="Ankyrin_rpt"/>
</dbReference>
<dbReference type="SUPFAM" id="SSF52047">
    <property type="entry name" value="RNI-like"/>
    <property type="match status" value="1"/>
</dbReference>
<dbReference type="Proteomes" id="UP000241890">
    <property type="component" value="Unassembled WGS sequence"/>
</dbReference>
<dbReference type="InterPro" id="IPR032675">
    <property type="entry name" value="LRR_dom_sf"/>
</dbReference>
<feature type="repeat" description="ANK" evidence="4">
    <location>
        <begin position="465"/>
        <end position="497"/>
    </location>
</feature>
<evidence type="ECO:0000256" key="4">
    <source>
        <dbReference type="PROSITE-ProRule" id="PRU00023"/>
    </source>
</evidence>
<dbReference type="OrthoDB" id="120976at2759"/>
<dbReference type="InterPro" id="IPR001611">
    <property type="entry name" value="Leu-rich_rpt"/>
</dbReference>
<dbReference type="GO" id="GO:0005829">
    <property type="term" value="C:cytosol"/>
    <property type="evidence" value="ECO:0007669"/>
    <property type="project" value="TreeGrafter"/>
</dbReference>
<keyword evidence="2" id="KW-0433">Leucine-rich repeat</keyword>
<comment type="caution">
    <text evidence="6">The sequence shown here is derived from an EMBL/GenBank/DDBJ whole genome shotgun (WGS) entry which is preliminary data.</text>
</comment>
<dbReference type="GO" id="GO:0048471">
    <property type="term" value="C:perinuclear region of cytoplasm"/>
    <property type="evidence" value="ECO:0007669"/>
    <property type="project" value="TreeGrafter"/>
</dbReference>
<dbReference type="AlphaFoldDB" id="A0A2R5GHM1"/>
<keyword evidence="4" id="KW-0040">ANK repeat</keyword>
<feature type="compositionally biased region" description="Polar residues" evidence="5">
    <location>
        <begin position="285"/>
        <end position="302"/>
    </location>
</feature>
<dbReference type="PROSITE" id="PS50096">
    <property type="entry name" value="IQ"/>
    <property type="match status" value="1"/>
</dbReference>
<dbReference type="PANTHER" id="PTHR24113:SF12">
    <property type="entry name" value="RAN GTPASE-ACTIVATING PROTEIN 1"/>
    <property type="match status" value="1"/>
</dbReference>
<dbReference type="Pfam" id="PF13516">
    <property type="entry name" value="LRR_6"/>
    <property type="match status" value="3"/>
</dbReference>